<dbReference type="OrthoDB" id="9765957at2"/>
<dbReference type="Gene3D" id="3.80.20.20">
    <property type="entry name" value="Receptor L-domain"/>
    <property type="match status" value="1"/>
</dbReference>
<dbReference type="SUPFAM" id="SSF52058">
    <property type="entry name" value="L domain-like"/>
    <property type="match status" value="1"/>
</dbReference>
<dbReference type="EMBL" id="FNCZ01000006">
    <property type="protein sequence ID" value="SDI01735.1"/>
    <property type="molecule type" value="Genomic_DNA"/>
</dbReference>
<dbReference type="Proteomes" id="UP000199492">
    <property type="component" value="Unassembled WGS sequence"/>
</dbReference>
<name>A0A1G8H536_9FLAO</name>
<keyword evidence="4" id="KW-0732">Signal</keyword>
<keyword evidence="5" id="KW-0325">Glycoprotein</keyword>
<dbReference type="Gene3D" id="3.80.10.10">
    <property type="entry name" value="Ribonuclease Inhibitor"/>
    <property type="match status" value="1"/>
</dbReference>
<evidence type="ECO:0000313" key="6">
    <source>
        <dbReference type="EMBL" id="SDI01735.1"/>
    </source>
</evidence>
<evidence type="ECO:0000313" key="7">
    <source>
        <dbReference type="Proteomes" id="UP000199492"/>
    </source>
</evidence>
<organism evidence="6 7">
    <name type="scientific">Winogradskyella thalassocola</name>
    <dbReference type="NCBI Taxonomy" id="262004"/>
    <lineage>
        <taxon>Bacteria</taxon>
        <taxon>Pseudomonadati</taxon>
        <taxon>Bacteroidota</taxon>
        <taxon>Flavobacteriia</taxon>
        <taxon>Flavobacteriales</taxon>
        <taxon>Flavobacteriaceae</taxon>
        <taxon>Winogradskyella</taxon>
    </lineage>
</organism>
<dbReference type="PANTHER" id="PTHR31018:SF3">
    <property type="entry name" value="RECEPTOR PROTEIN-TYROSINE KINASE"/>
    <property type="match status" value="1"/>
</dbReference>
<dbReference type="RefSeq" id="WP_092469127.1">
    <property type="nucleotide sequence ID" value="NZ_FNCZ01000006.1"/>
</dbReference>
<keyword evidence="7" id="KW-1185">Reference proteome</keyword>
<protein>
    <recommendedName>
        <fullName evidence="8">Receptor L domain-containing protein</fullName>
    </recommendedName>
</protein>
<evidence type="ECO:0000256" key="2">
    <source>
        <dbReference type="ARBA" id="ARBA00022512"/>
    </source>
</evidence>
<reference evidence="7" key="1">
    <citation type="submission" date="2016-10" db="EMBL/GenBank/DDBJ databases">
        <authorList>
            <person name="Varghese N."/>
            <person name="Submissions S."/>
        </authorList>
    </citation>
    <scope>NUCLEOTIDE SEQUENCE [LARGE SCALE GENOMIC DNA]</scope>
    <source>
        <strain evidence="7">DSM 15363</strain>
    </source>
</reference>
<gene>
    <name evidence="6" type="ORF">SAMN04489796_106132</name>
</gene>
<dbReference type="InterPro" id="IPR051648">
    <property type="entry name" value="CWI-Assembly_Regulator"/>
</dbReference>
<accession>A0A1G8H536</accession>
<evidence type="ECO:0000256" key="3">
    <source>
        <dbReference type="ARBA" id="ARBA00022525"/>
    </source>
</evidence>
<evidence type="ECO:0008006" key="8">
    <source>
        <dbReference type="Google" id="ProtNLM"/>
    </source>
</evidence>
<keyword evidence="2" id="KW-0134">Cell wall</keyword>
<dbReference type="AlphaFoldDB" id="A0A1G8H536"/>
<dbReference type="InterPro" id="IPR032675">
    <property type="entry name" value="LRR_dom_sf"/>
</dbReference>
<evidence type="ECO:0000256" key="5">
    <source>
        <dbReference type="ARBA" id="ARBA00023180"/>
    </source>
</evidence>
<sequence>MKSYKIIVFFIAIITLHSCGKDKVEPEEIIEPVLIFPELVTYEASDIKPISVKLGFSVTNQHNADIFEVGLIVGYEPGLTYDNNTSRILLPWDVSADYYMTLENLPEDNITIYVNSYAINPNGIGYGNEISFNNLGNKTHGAIELNNQEEVNAFGSEGYNTITGNLELSGNITDLSPLSDLYSVSGLNVTNTQLLNFEGLNKLERIRGDFNVSNNHLLNNFQGVNNLTEISSVFRIESNDNLTTLSGLDNLNAAGTIIIRQNPILNNLNGLESTTFVPYVGLYFNPLLSNVEAIKNLETLKGIIIEGNNSLTALPIFENIVDISTVDIGYNTSLNNLTAFQNVTNIALLELFQSNVTSLEGLNSLTYLGILKLNQNEYITSLNGLESLSTSNTIQINYNPNLADFCALNNLFTNGSIGTYGVEFNAINPTEEDIINGNCN</sequence>
<keyword evidence="3" id="KW-0964">Secreted</keyword>
<dbReference type="GO" id="GO:0030313">
    <property type="term" value="C:cell envelope"/>
    <property type="evidence" value="ECO:0007669"/>
    <property type="project" value="UniProtKB-SubCell"/>
</dbReference>
<dbReference type="STRING" id="262004.SAMN04489796_106132"/>
<dbReference type="InterPro" id="IPR036941">
    <property type="entry name" value="Rcpt_L-dom_sf"/>
</dbReference>
<evidence type="ECO:0000256" key="4">
    <source>
        <dbReference type="ARBA" id="ARBA00022729"/>
    </source>
</evidence>
<dbReference type="PANTHER" id="PTHR31018">
    <property type="entry name" value="SPORULATION-SPECIFIC PROTEIN-RELATED"/>
    <property type="match status" value="1"/>
</dbReference>
<proteinExistence type="predicted"/>
<comment type="subcellular location">
    <subcellularLocation>
        <location evidence="1">Secreted</location>
        <location evidence="1">Cell wall</location>
    </subcellularLocation>
</comment>
<evidence type="ECO:0000256" key="1">
    <source>
        <dbReference type="ARBA" id="ARBA00004191"/>
    </source>
</evidence>